<proteinExistence type="predicted"/>
<organism evidence="1 2">
    <name type="scientific">Panagrolaimus sp. JU765</name>
    <dbReference type="NCBI Taxonomy" id="591449"/>
    <lineage>
        <taxon>Eukaryota</taxon>
        <taxon>Metazoa</taxon>
        <taxon>Ecdysozoa</taxon>
        <taxon>Nematoda</taxon>
        <taxon>Chromadorea</taxon>
        <taxon>Rhabditida</taxon>
        <taxon>Tylenchina</taxon>
        <taxon>Panagrolaimomorpha</taxon>
        <taxon>Panagrolaimoidea</taxon>
        <taxon>Panagrolaimidae</taxon>
        <taxon>Panagrolaimus</taxon>
    </lineage>
</organism>
<evidence type="ECO:0000313" key="1">
    <source>
        <dbReference type="Proteomes" id="UP000887576"/>
    </source>
</evidence>
<dbReference type="WBParaSite" id="JU765_v2.g19275.t1">
    <property type="protein sequence ID" value="JU765_v2.g19275.t1"/>
    <property type="gene ID" value="JU765_v2.g19275"/>
</dbReference>
<reference evidence="2" key="1">
    <citation type="submission" date="2022-11" db="UniProtKB">
        <authorList>
            <consortium name="WormBaseParasite"/>
        </authorList>
    </citation>
    <scope>IDENTIFICATION</scope>
</reference>
<sequence length="1442" mass="160065">MEQHHSNHVLFRKGQVATCWYILLSGSVYMNKQIYMPIGCFGKRNGMNLRRNSDCILLQNSDIIVIDYPDVQRIPVQTFSLSNVSGPPLSTSQSAAFKSGYSVPTTFHKRLQSLNLTSTDESDGYRHQLRPIHLPRVPSPAPNSYSNANPTTSVTIGGDTSGAKRPMANNGTTKWYISSQIPSSSAVIPPPIQPRVSSICPQTLQMNLHETRSSTNSTSSILIGNHHVHSAPIIVSSSGSINGPKIIHTKTNLPTSHKTMPPPPPPTNMNNKINPSTSSNQFNGRSENETSNVPLTQRFSKTRFQFSRKNSDDGGGPTTVKIRALSGNQASIGNVARRLRARSTASSSTTEGDDFSGLPETTVDSEDEDEESCPSHDSYQELKDNVRECLEKEPSQRSSDDISILMDFMQQMPALACLPLSIKRQLCLKMVFAVVSEAGTVILQHGEKIDSWSVVVNGAVEHIKPNGEKIEYRLGDCFGAEPIPIPQLHEGEMRTLVDDCEFVLVEHSDYCTIMSTVHQHIEKESDGLTGEIVSETERRMVGNQVGLVLIKAKPDKLIQHLIDDFDTNIDAQFMEDFLLMYRVFIPDPMTIMDKLLQWFNDVGMRDKSARILLLWINNHFNDFEVNKELNNALEVFENQLEAASMYSQQALLNITCSVKSKPRSIILTRSNRDQELAFNILGGKEMNHGLFISYVEPGTVADKNGLKRGDEILEVNGQSCRHVTMARALDILRESTHLSLTLKSNLMGFKEMLLYQEKMQQTTEDVPDTIIEKQVGVANGTVGRFQKKNALGNNGRRSTLNVLPTTAGGNVVRPVGSNSASLNTWSASSNSSVSSHGSNTKSSMFEKLFGMLKGSNASTDLPDSAEDPKYSHQLRTSRSNPDISAHLVKHGSQASQGGISLNMFQPNENHALAEQAIKIYRSDQSVRYLTIFPETTAKNVVQLALQEFGMSNDGASTDWSLCECTVTKEGVNKQRRLPDDMCNLAERIGLNSRFYLKNNNKSENLIPDELAPEILKESKISLQNLNALYVATQLTLQDFAAFSAIEPTEYVDNLFQLESKYGWHQLTEFENLFNKEMWWVVTEICNEKNLSKRTKLIKKFIKIARHCRDLRNFNSMFAIISGLEKPAVRRLAHSWERVSGKYLKMLADVQQLMDPTRNMSKYRQHLASVSMDPPVVPIYPILRKDLIFSHEANPTWSDKMVNFEKLRKIASIIRSTVRFSSVQYDVDILMQPGFSGDLTAATIRKTANPANVAKQSNSQSRKKLYEQTLMVRKVKAYLSSLQVIESELDLDRLSLECESQPASSNNLSSNATSQPRRRGPSPSPSSLSSHSNQSDQRSQNLQRFGPKFGVESPQAVQKMLSLVQTSRVKAQSGSRPQLPTSGSSASKKSSLSSSTGGTMATIGSSNGSHSGTTPQMVRRMPSFNSKSTDGHNEMGVDVGPSD</sequence>
<protein>
    <submittedName>
        <fullName evidence="2">Rap guanine nucleotide exchange factor</fullName>
    </submittedName>
</protein>
<dbReference type="Proteomes" id="UP000887576">
    <property type="component" value="Unplaced"/>
</dbReference>
<name>A0AC34QU93_9BILA</name>
<evidence type="ECO:0000313" key="2">
    <source>
        <dbReference type="WBParaSite" id="JU765_v2.g19275.t1"/>
    </source>
</evidence>
<accession>A0AC34QU93</accession>